<dbReference type="OrthoDB" id="5410365at2759"/>
<evidence type="ECO:0000313" key="2">
    <source>
        <dbReference type="EMBL" id="OAA78739.1"/>
    </source>
</evidence>
<protein>
    <submittedName>
        <fullName evidence="2">Uncharacterized protein</fullName>
    </submittedName>
</protein>
<feature type="region of interest" description="Disordered" evidence="1">
    <location>
        <begin position="224"/>
        <end position="267"/>
    </location>
</feature>
<evidence type="ECO:0000256" key="1">
    <source>
        <dbReference type="SAM" id="MobiDB-lite"/>
    </source>
</evidence>
<gene>
    <name evidence="2" type="ORF">LEL_02225</name>
</gene>
<sequence length="298" mass="33056">MSYTKFVLLEEPIAASEASNLLCRVVASKVAPLIACAPFGNSNGADSTLTTSIPKCSAPIKLTDFMSMARSQGVAPQVSRLLDFQRMHIDEQAILLECRLVKRYLLPDPDTAFRILMKSDDYSRDVRTLLEQCMARQGYFVTGFLTATDDSWLIEASQQELQHFNIALPYSDSSDMPVPFLYQDLIGTELAVFSQRCEQPPSFANEQIFAVSYKVAKLPQAMSPISPMSGQRSPGTPPAPRRPKRSNGYHLASRRTGETWAPSSASSPEMMPYYDDSVKLDDNDALALQMEEAAFIMV</sequence>
<dbReference type="AlphaFoldDB" id="A0A168I4I4"/>
<accession>A0A168I4I4</accession>
<evidence type="ECO:0000313" key="3">
    <source>
        <dbReference type="Proteomes" id="UP000076881"/>
    </source>
</evidence>
<proteinExistence type="predicted"/>
<comment type="caution">
    <text evidence="2">The sequence shown here is derived from an EMBL/GenBank/DDBJ whole genome shotgun (WGS) entry which is preliminary data.</text>
</comment>
<dbReference type="Proteomes" id="UP000076881">
    <property type="component" value="Unassembled WGS sequence"/>
</dbReference>
<keyword evidence="3" id="KW-1185">Reference proteome</keyword>
<dbReference type="EMBL" id="AZHF01000002">
    <property type="protein sequence ID" value="OAA78739.1"/>
    <property type="molecule type" value="Genomic_DNA"/>
</dbReference>
<name>A0A168I4I4_CORDF</name>
<organism evidence="2 3">
    <name type="scientific">Akanthomyces lecanii RCEF 1005</name>
    <dbReference type="NCBI Taxonomy" id="1081108"/>
    <lineage>
        <taxon>Eukaryota</taxon>
        <taxon>Fungi</taxon>
        <taxon>Dikarya</taxon>
        <taxon>Ascomycota</taxon>
        <taxon>Pezizomycotina</taxon>
        <taxon>Sordariomycetes</taxon>
        <taxon>Hypocreomycetidae</taxon>
        <taxon>Hypocreales</taxon>
        <taxon>Cordycipitaceae</taxon>
        <taxon>Akanthomyces</taxon>
        <taxon>Cordyceps confragosa</taxon>
    </lineage>
</organism>
<reference evidence="2 3" key="1">
    <citation type="journal article" date="2016" name="Genome Biol. Evol.">
        <title>Divergent and convergent evolution of fungal pathogenicity.</title>
        <authorList>
            <person name="Shang Y."/>
            <person name="Xiao G."/>
            <person name="Zheng P."/>
            <person name="Cen K."/>
            <person name="Zhan S."/>
            <person name="Wang C."/>
        </authorList>
    </citation>
    <scope>NUCLEOTIDE SEQUENCE [LARGE SCALE GENOMIC DNA]</scope>
    <source>
        <strain evidence="2 3">RCEF 1005</strain>
    </source>
</reference>